<gene>
    <name evidence="4" type="primary">nlpD_1</name>
    <name evidence="4" type="ORF">NCTC12872_01434</name>
</gene>
<dbReference type="InterPro" id="IPR036779">
    <property type="entry name" value="LysM_dom_sf"/>
</dbReference>
<protein>
    <submittedName>
        <fullName evidence="4">Murein hydrolase activator NlpD</fullName>
    </submittedName>
</protein>
<dbReference type="CDD" id="cd12797">
    <property type="entry name" value="M23_peptidase"/>
    <property type="match status" value="1"/>
</dbReference>
<accession>A0A379CBD2</accession>
<dbReference type="GO" id="GO:0032153">
    <property type="term" value="C:cell division site"/>
    <property type="evidence" value="ECO:0007669"/>
    <property type="project" value="TreeGrafter"/>
</dbReference>
<dbReference type="InterPro" id="IPR018392">
    <property type="entry name" value="LysM"/>
</dbReference>
<comment type="similarity">
    <text evidence="1">Belongs to the E.coli NlpD/Haemophilus LppB family.</text>
</comment>
<dbReference type="Proteomes" id="UP000255417">
    <property type="component" value="Unassembled WGS sequence"/>
</dbReference>
<dbReference type="SUPFAM" id="SSF51261">
    <property type="entry name" value="Duplicated hybrid motif"/>
    <property type="match status" value="1"/>
</dbReference>
<evidence type="ECO:0000259" key="3">
    <source>
        <dbReference type="PROSITE" id="PS51782"/>
    </source>
</evidence>
<evidence type="ECO:0000256" key="1">
    <source>
        <dbReference type="ARBA" id="ARBA00038420"/>
    </source>
</evidence>
<dbReference type="OrthoDB" id="9795421at2"/>
<feature type="chain" id="PRO_5017069435" evidence="2">
    <location>
        <begin position="24"/>
        <end position="383"/>
    </location>
</feature>
<dbReference type="GO" id="GO:0009279">
    <property type="term" value="C:cell outer membrane"/>
    <property type="evidence" value="ECO:0007669"/>
    <property type="project" value="TreeGrafter"/>
</dbReference>
<dbReference type="Pfam" id="PF01476">
    <property type="entry name" value="LysM"/>
    <property type="match status" value="1"/>
</dbReference>
<evidence type="ECO:0000256" key="2">
    <source>
        <dbReference type="SAM" id="SignalP"/>
    </source>
</evidence>
<keyword evidence="4" id="KW-0378">Hydrolase</keyword>
<reference evidence="4 5" key="1">
    <citation type="submission" date="2018-06" db="EMBL/GenBank/DDBJ databases">
        <authorList>
            <consortium name="Pathogen Informatics"/>
            <person name="Doyle S."/>
        </authorList>
    </citation>
    <scope>NUCLEOTIDE SEQUENCE [LARGE SCALE GENOMIC DNA]</scope>
    <source>
        <strain evidence="4 5">NCTC12872</strain>
    </source>
</reference>
<feature type="signal peptide" evidence="2">
    <location>
        <begin position="1"/>
        <end position="23"/>
    </location>
</feature>
<dbReference type="AlphaFoldDB" id="A0A379CBD2"/>
<dbReference type="PANTHER" id="PTHR21666">
    <property type="entry name" value="PEPTIDASE-RELATED"/>
    <property type="match status" value="1"/>
</dbReference>
<proteinExistence type="inferred from homology"/>
<feature type="domain" description="LysM" evidence="3">
    <location>
        <begin position="138"/>
        <end position="182"/>
    </location>
</feature>
<dbReference type="PROSITE" id="PS51257">
    <property type="entry name" value="PROKAR_LIPOPROTEIN"/>
    <property type="match status" value="1"/>
</dbReference>
<dbReference type="PROSITE" id="PS51782">
    <property type="entry name" value="LYSM"/>
    <property type="match status" value="1"/>
</dbReference>
<dbReference type="Gene3D" id="2.70.70.10">
    <property type="entry name" value="Glucose Permease (Domain IIA)"/>
    <property type="match status" value="1"/>
</dbReference>
<dbReference type="GO" id="GO:0004222">
    <property type="term" value="F:metalloendopeptidase activity"/>
    <property type="evidence" value="ECO:0007669"/>
    <property type="project" value="TreeGrafter"/>
</dbReference>
<sequence>MKKSLLLLPLGAVALGACSTDYAAPVEYVSKVKSPVAKKMAKTQYQRQRLAHNTQIPAPIKTMSQPQKTVALVTNKPTNMTVNNVKPVAKPIQPVVKKVTEKVRVKEKEVEKAITIPRDEQTNKPIYSKIDKGSYEGNIYTVRKGDTIFLIAYIAGMDVPEVAELNGLKAPYPLHIGQKIKLSSGYKEKVVTKEVVVPVPQPVKPKEPEVTYVPAANGTAYGSDGSVKGPIKASVGQEKSQVSVSHQTEKSVKTAPKISHSLRWNWPTAGRISSYFSSSDGGNKGIDIKGSKGQSVKSAANGQVVYAGDALQGYGNLIIIKHDDNYLSAYAHNDEILVEENDKVKLGQRIATMGNTGTDSTKLHFEIRYKGKSVNPMDYLPKR</sequence>
<dbReference type="PANTHER" id="PTHR21666:SF263">
    <property type="entry name" value="MUREIN HYDROLASE ACTIVATOR NLPD"/>
    <property type="match status" value="1"/>
</dbReference>
<dbReference type="SMART" id="SM00257">
    <property type="entry name" value="LysM"/>
    <property type="match status" value="1"/>
</dbReference>
<dbReference type="Pfam" id="PF01551">
    <property type="entry name" value="Peptidase_M23"/>
    <property type="match status" value="1"/>
</dbReference>
<dbReference type="InterPro" id="IPR050570">
    <property type="entry name" value="Cell_wall_metabolism_enzyme"/>
</dbReference>
<dbReference type="CDD" id="cd00118">
    <property type="entry name" value="LysM"/>
    <property type="match status" value="1"/>
</dbReference>
<dbReference type="InterPro" id="IPR011055">
    <property type="entry name" value="Dup_hybrid_motif"/>
</dbReference>
<keyword evidence="5" id="KW-1185">Reference proteome</keyword>
<evidence type="ECO:0000313" key="5">
    <source>
        <dbReference type="Proteomes" id="UP000255417"/>
    </source>
</evidence>
<dbReference type="EMBL" id="UGTA01000001">
    <property type="protein sequence ID" value="SUB59449.1"/>
    <property type="molecule type" value="Genomic_DNA"/>
</dbReference>
<name>A0A379CBD2_9PAST</name>
<dbReference type="InterPro" id="IPR016047">
    <property type="entry name" value="M23ase_b-sheet_dom"/>
</dbReference>
<evidence type="ECO:0000313" key="4">
    <source>
        <dbReference type="EMBL" id="SUB59449.1"/>
    </source>
</evidence>
<keyword evidence="2" id="KW-0732">Signal</keyword>
<dbReference type="RefSeq" id="WP_115315921.1">
    <property type="nucleotide sequence ID" value="NZ_LWIF01000001.1"/>
</dbReference>
<organism evidence="4 5">
    <name type="scientific">Phocoenobacter uteri</name>
    <dbReference type="NCBI Taxonomy" id="146806"/>
    <lineage>
        <taxon>Bacteria</taxon>
        <taxon>Pseudomonadati</taxon>
        <taxon>Pseudomonadota</taxon>
        <taxon>Gammaproteobacteria</taxon>
        <taxon>Pasteurellales</taxon>
        <taxon>Pasteurellaceae</taxon>
        <taxon>Phocoenobacter</taxon>
    </lineage>
</organism>
<dbReference type="Gene3D" id="3.10.350.10">
    <property type="entry name" value="LysM domain"/>
    <property type="match status" value="1"/>
</dbReference>